<evidence type="ECO:0000256" key="3">
    <source>
        <dbReference type="ARBA" id="ARBA00023163"/>
    </source>
</evidence>
<keyword evidence="3" id="KW-0804">Transcription</keyword>
<feature type="transmembrane region" description="Helical" evidence="4">
    <location>
        <begin position="36"/>
        <end position="51"/>
    </location>
</feature>
<dbReference type="SMART" id="SM00342">
    <property type="entry name" value="HTH_ARAC"/>
    <property type="match status" value="1"/>
</dbReference>
<dbReference type="PROSITE" id="PS01124">
    <property type="entry name" value="HTH_ARAC_FAMILY_2"/>
    <property type="match status" value="1"/>
</dbReference>
<keyword evidence="2" id="KW-0238">DNA-binding</keyword>
<dbReference type="InterPro" id="IPR009057">
    <property type="entry name" value="Homeodomain-like_sf"/>
</dbReference>
<evidence type="ECO:0000313" key="7">
    <source>
        <dbReference type="Proteomes" id="UP000307507"/>
    </source>
</evidence>
<dbReference type="InterPro" id="IPR018062">
    <property type="entry name" value="HTH_AraC-typ_CS"/>
</dbReference>
<feature type="transmembrane region" description="Helical" evidence="4">
    <location>
        <begin position="12"/>
        <end position="30"/>
    </location>
</feature>
<feature type="transmembrane region" description="Helical" evidence="4">
    <location>
        <begin position="127"/>
        <end position="148"/>
    </location>
</feature>
<feature type="transmembrane region" description="Helical" evidence="4">
    <location>
        <begin position="160"/>
        <end position="180"/>
    </location>
</feature>
<accession>A0A4S3ZPH7</accession>
<reference evidence="6 7" key="1">
    <citation type="submission" date="2019-04" db="EMBL/GenBank/DDBJ databases">
        <title>Flavobacterium sp. nov. isolated from construction timber.</title>
        <authorList>
            <person name="Lin S.-Y."/>
            <person name="Chang C.-T."/>
            <person name="Young C.-C."/>
        </authorList>
    </citation>
    <scope>NUCLEOTIDE SEQUENCE [LARGE SCALE GENOMIC DNA]</scope>
    <source>
        <strain evidence="6 7">CC-CTC003</strain>
    </source>
</reference>
<dbReference type="Proteomes" id="UP000307507">
    <property type="component" value="Unassembled WGS sequence"/>
</dbReference>
<gene>
    <name evidence="6" type="ORF">E6C50_16745</name>
</gene>
<dbReference type="RefSeq" id="WP_136404398.1">
    <property type="nucleotide sequence ID" value="NZ_SSNZ01000012.1"/>
</dbReference>
<dbReference type="GO" id="GO:0003700">
    <property type="term" value="F:DNA-binding transcription factor activity"/>
    <property type="evidence" value="ECO:0007669"/>
    <property type="project" value="InterPro"/>
</dbReference>
<feature type="transmembrane region" description="Helical" evidence="4">
    <location>
        <begin position="58"/>
        <end position="75"/>
    </location>
</feature>
<organism evidence="6 7">
    <name type="scientific">Flavobacterium supellecticarium</name>
    <dbReference type="NCBI Taxonomy" id="2565924"/>
    <lineage>
        <taxon>Bacteria</taxon>
        <taxon>Pseudomonadati</taxon>
        <taxon>Bacteroidota</taxon>
        <taxon>Flavobacteriia</taxon>
        <taxon>Flavobacteriales</taxon>
        <taxon>Flavobacteriaceae</taxon>
        <taxon>Flavobacterium</taxon>
    </lineage>
</organism>
<evidence type="ECO:0000259" key="5">
    <source>
        <dbReference type="PROSITE" id="PS01124"/>
    </source>
</evidence>
<keyword evidence="4" id="KW-1133">Transmembrane helix</keyword>
<dbReference type="PANTHER" id="PTHR43280">
    <property type="entry name" value="ARAC-FAMILY TRANSCRIPTIONAL REGULATOR"/>
    <property type="match status" value="1"/>
</dbReference>
<dbReference type="PANTHER" id="PTHR43280:SF2">
    <property type="entry name" value="HTH-TYPE TRANSCRIPTIONAL REGULATOR EXSA"/>
    <property type="match status" value="1"/>
</dbReference>
<keyword evidence="4" id="KW-0472">Membrane</keyword>
<dbReference type="GO" id="GO:0043565">
    <property type="term" value="F:sequence-specific DNA binding"/>
    <property type="evidence" value="ECO:0007669"/>
    <property type="project" value="InterPro"/>
</dbReference>
<comment type="caution">
    <text evidence="6">The sequence shown here is derived from an EMBL/GenBank/DDBJ whole genome shotgun (WGS) entry which is preliminary data.</text>
</comment>
<evidence type="ECO:0000256" key="4">
    <source>
        <dbReference type="SAM" id="Phobius"/>
    </source>
</evidence>
<keyword evidence="1" id="KW-0805">Transcription regulation</keyword>
<feature type="transmembrane region" description="Helical" evidence="4">
    <location>
        <begin position="87"/>
        <end position="106"/>
    </location>
</feature>
<name>A0A4S3ZPH7_9FLAO</name>
<dbReference type="EMBL" id="SSNZ01000012">
    <property type="protein sequence ID" value="THF47409.1"/>
    <property type="molecule type" value="Genomic_DNA"/>
</dbReference>
<dbReference type="SUPFAM" id="SSF46689">
    <property type="entry name" value="Homeodomain-like"/>
    <property type="match status" value="1"/>
</dbReference>
<sequence length="315" mass="36349">MYIKILFDNARLKGVLKLILIVSVVHVASFYWNQRVPLGLLYGPLLLLIVREMERVTLWMHTLPFFLFSGLYLVFKVDAVAFGDWQLYHTIYLFALAVSLCSYAVAVTVVCKKEHLVTVFEKEFLQVLAYGCYFAALLVVLLALRVGFGILDFGFDPVSMLFFQLGIFSVLILIFLVFYGKKEKGRRILKKNPVVLPGIDVATSLMYRETLEKCIRETNIYRNPDISLEMLSIETTIPKHHLSQLLNGCFGKNFYQYIAELRIEYAISCLKKDSGIKIESLAYDCGFNSKTSFNRYFKEYTGYLPSYYKIKVQHL</sequence>
<evidence type="ECO:0000256" key="1">
    <source>
        <dbReference type="ARBA" id="ARBA00023015"/>
    </source>
</evidence>
<evidence type="ECO:0000256" key="2">
    <source>
        <dbReference type="ARBA" id="ARBA00023125"/>
    </source>
</evidence>
<keyword evidence="7" id="KW-1185">Reference proteome</keyword>
<dbReference type="Pfam" id="PF12833">
    <property type="entry name" value="HTH_18"/>
    <property type="match status" value="1"/>
</dbReference>
<dbReference type="AlphaFoldDB" id="A0A4S3ZPH7"/>
<dbReference type="InterPro" id="IPR018060">
    <property type="entry name" value="HTH_AraC"/>
</dbReference>
<dbReference type="OrthoDB" id="9779074at2"/>
<proteinExistence type="predicted"/>
<dbReference type="PROSITE" id="PS00041">
    <property type="entry name" value="HTH_ARAC_FAMILY_1"/>
    <property type="match status" value="1"/>
</dbReference>
<dbReference type="Gene3D" id="1.10.10.60">
    <property type="entry name" value="Homeodomain-like"/>
    <property type="match status" value="2"/>
</dbReference>
<protein>
    <submittedName>
        <fullName evidence="6">AraC family transcriptional regulator</fullName>
    </submittedName>
</protein>
<keyword evidence="4" id="KW-0812">Transmembrane</keyword>
<evidence type="ECO:0000313" key="6">
    <source>
        <dbReference type="EMBL" id="THF47409.1"/>
    </source>
</evidence>
<feature type="domain" description="HTH araC/xylS-type" evidence="5">
    <location>
        <begin position="217"/>
        <end position="311"/>
    </location>
</feature>